<keyword evidence="5" id="KW-0762">Sugar transport</keyword>
<dbReference type="RefSeq" id="WP_344444621.1">
    <property type="nucleotide sequence ID" value="NZ_BAAALF010000121.1"/>
</dbReference>
<dbReference type="Gene3D" id="1.10.3720.10">
    <property type="entry name" value="MetI-like"/>
    <property type="match status" value="1"/>
</dbReference>
<reference evidence="12 13" key="1">
    <citation type="journal article" date="2019" name="Int. J. Syst. Evol. Microbiol.">
        <title>The Global Catalogue of Microorganisms (GCM) 10K type strain sequencing project: providing services to taxonomists for standard genome sequencing and annotation.</title>
        <authorList>
            <consortium name="The Broad Institute Genomics Platform"/>
            <consortium name="The Broad Institute Genome Sequencing Center for Infectious Disease"/>
            <person name="Wu L."/>
            <person name="Ma J."/>
        </authorList>
    </citation>
    <scope>NUCLEOTIDE SEQUENCE [LARGE SCALE GENOMIC DNA]</scope>
    <source>
        <strain evidence="12 13">JCM 13004</strain>
    </source>
</reference>
<dbReference type="CDD" id="cd06261">
    <property type="entry name" value="TM_PBP2"/>
    <property type="match status" value="1"/>
</dbReference>
<evidence type="ECO:0000259" key="11">
    <source>
        <dbReference type="PROSITE" id="PS50928"/>
    </source>
</evidence>
<evidence type="ECO:0000313" key="13">
    <source>
        <dbReference type="Proteomes" id="UP001500037"/>
    </source>
</evidence>
<comment type="subcellular location">
    <subcellularLocation>
        <location evidence="1 9">Cell membrane</location>
        <topology evidence="1 9">Multi-pass membrane protein</topology>
    </subcellularLocation>
</comment>
<feature type="transmembrane region" description="Helical" evidence="9">
    <location>
        <begin position="270"/>
        <end position="291"/>
    </location>
</feature>
<feature type="transmembrane region" description="Helical" evidence="9">
    <location>
        <begin position="104"/>
        <end position="125"/>
    </location>
</feature>
<evidence type="ECO:0000313" key="12">
    <source>
        <dbReference type="EMBL" id="GAA1256790.1"/>
    </source>
</evidence>
<feature type="transmembrane region" description="Helical" evidence="9">
    <location>
        <begin position="165"/>
        <end position="187"/>
    </location>
</feature>
<feature type="transmembrane region" description="Helical" evidence="9">
    <location>
        <begin position="137"/>
        <end position="159"/>
    </location>
</feature>
<keyword evidence="13" id="KW-1185">Reference proteome</keyword>
<protein>
    <submittedName>
        <fullName evidence="12">ABC transporter permease subunit</fullName>
    </submittedName>
</protein>
<evidence type="ECO:0000256" key="5">
    <source>
        <dbReference type="ARBA" id="ARBA00022597"/>
    </source>
</evidence>
<keyword evidence="6 9" id="KW-0812">Transmembrane</keyword>
<comment type="caution">
    <text evidence="12">The sequence shown here is derived from an EMBL/GenBank/DDBJ whole genome shotgun (WGS) entry which is preliminary data.</text>
</comment>
<keyword evidence="8 9" id="KW-0472">Membrane</keyword>
<dbReference type="InterPro" id="IPR035906">
    <property type="entry name" value="MetI-like_sf"/>
</dbReference>
<dbReference type="Pfam" id="PF00528">
    <property type="entry name" value="BPD_transp_1"/>
    <property type="match status" value="1"/>
</dbReference>
<feature type="transmembrane region" description="Helical" evidence="9">
    <location>
        <begin position="225"/>
        <end position="250"/>
    </location>
</feature>
<organism evidence="12 13">
    <name type="scientific">Kitasatospora nipponensis</name>
    <dbReference type="NCBI Taxonomy" id="258049"/>
    <lineage>
        <taxon>Bacteria</taxon>
        <taxon>Bacillati</taxon>
        <taxon>Actinomycetota</taxon>
        <taxon>Actinomycetes</taxon>
        <taxon>Kitasatosporales</taxon>
        <taxon>Streptomycetaceae</taxon>
        <taxon>Kitasatospora</taxon>
    </lineage>
</organism>
<name>A0ABN1WN26_9ACTN</name>
<gene>
    <name evidence="12" type="ORF">GCM10009665_54010</name>
</gene>
<evidence type="ECO:0000256" key="7">
    <source>
        <dbReference type="ARBA" id="ARBA00022989"/>
    </source>
</evidence>
<sequence length="306" mass="33093">MSTTTDLPGTEPRAPRRAPAAPARTPRARRRGESSRTAAALSHGVLILASLVAVFPVLWIFYIALGPDKNDYLHPGAILGKATFANFGKVLGQTDFLTWFGNSLLVSGGTCLVGVLIAASTGYAVSRMRFPGLRPLMWSLLVTQMFPISVLIVPMYYIMADLGLLDSYGGLILVYATTVVPYCAWLLKGYFDTIPVEIDEAGRVDGLSPFGTFWRLILPLARPGLAVAAFYTFLTAWAEVPFASTFMLSSDKYTLAVGLTSFVSQYESQWNLMAATSVLIALPASVFFYLVQRHLVTGLTAGAAKS</sequence>
<proteinExistence type="inferred from homology"/>
<dbReference type="InterPro" id="IPR050901">
    <property type="entry name" value="BP-dep_ABC_trans_perm"/>
</dbReference>
<feature type="transmembrane region" description="Helical" evidence="9">
    <location>
        <begin position="39"/>
        <end position="65"/>
    </location>
</feature>
<feature type="region of interest" description="Disordered" evidence="10">
    <location>
        <begin position="1"/>
        <end position="35"/>
    </location>
</feature>
<feature type="domain" description="ABC transmembrane type-1" evidence="11">
    <location>
        <begin position="100"/>
        <end position="291"/>
    </location>
</feature>
<dbReference type="SUPFAM" id="SSF161098">
    <property type="entry name" value="MetI-like"/>
    <property type="match status" value="1"/>
</dbReference>
<evidence type="ECO:0000256" key="3">
    <source>
        <dbReference type="ARBA" id="ARBA00022448"/>
    </source>
</evidence>
<dbReference type="InterPro" id="IPR000515">
    <property type="entry name" value="MetI-like"/>
</dbReference>
<dbReference type="PANTHER" id="PTHR32243:SF50">
    <property type="entry name" value="MALTOSE_MALTODEXTRIN TRANSPORT SYSTEM PERMEASE PROTEIN MALG"/>
    <property type="match status" value="1"/>
</dbReference>
<dbReference type="EMBL" id="BAAALF010000121">
    <property type="protein sequence ID" value="GAA1256790.1"/>
    <property type="molecule type" value="Genomic_DNA"/>
</dbReference>
<dbReference type="PANTHER" id="PTHR32243">
    <property type="entry name" value="MALTOSE TRANSPORT SYSTEM PERMEASE-RELATED"/>
    <property type="match status" value="1"/>
</dbReference>
<comment type="similarity">
    <text evidence="2">Belongs to the binding-protein-dependent transport system permease family. MalFG subfamily.</text>
</comment>
<evidence type="ECO:0000256" key="6">
    <source>
        <dbReference type="ARBA" id="ARBA00022692"/>
    </source>
</evidence>
<dbReference type="Proteomes" id="UP001500037">
    <property type="component" value="Unassembled WGS sequence"/>
</dbReference>
<evidence type="ECO:0000256" key="1">
    <source>
        <dbReference type="ARBA" id="ARBA00004651"/>
    </source>
</evidence>
<evidence type="ECO:0000256" key="4">
    <source>
        <dbReference type="ARBA" id="ARBA00022475"/>
    </source>
</evidence>
<evidence type="ECO:0000256" key="2">
    <source>
        <dbReference type="ARBA" id="ARBA00009047"/>
    </source>
</evidence>
<keyword evidence="7 9" id="KW-1133">Transmembrane helix</keyword>
<evidence type="ECO:0000256" key="8">
    <source>
        <dbReference type="ARBA" id="ARBA00023136"/>
    </source>
</evidence>
<evidence type="ECO:0000256" key="9">
    <source>
        <dbReference type="RuleBase" id="RU363032"/>
    </source>
</evidence>
<evidence type="ECO:0000256" key="10">
    <source>
        <dbReference type="SAM" id="MobiDB-lite"/>
    </source>
</evidence>
<dbReference type="PROSITE" id="PS50928">
    <property type="entry name" value="ABC_TM1"/>
    <property type="match status" value="1"/>
</dbReference>
<accession>A0ABN1WN26</accession>
<keyword evidence="3 9" id="KW-0813">Transport</keyword>
<keyword evidence="4" id="KW-1003">Cell membrane</keyword>
<feature type="compositionally biased region" description="Low complexity" evidence="10">
    <location>
        <begin position="8"/>
        <end position="25"/>
    </location>
</feature>